<dbReference type="InterPro" id="IPR000700">
    <property type="entry name" value="PAS-assoc_C"/>
</dbReference>
<evidence type="ECO:0000256" key="15">
    <source>
        <dbReference type="PROSITE-ProRule" id="PRU00169"/>
    </source>
</evidence>
<dbReference type="InterPro" id="IPR005467">
    <property type="entry name" value="His_kinase_dom"/>
</dbReference>
<dbReference type="InterPro" id="IPR003594">
    <property type="entry name" value="HATPase_dom"/>
</dbReference>
<dbReference type="Gene3D" id="1.10.287.130">
    <property type="match status" value="1"/>
</dbReference>
<dbReference type="InterPro" id="IPR035965">
    <property type="entry name" value="PAS-like_dom_sf"/>
</dbReference>
<feature type="modified residue" description="4-aspartylphosphate" evidence="15">
    <location>
        <position position="1006"/>
    </location>
</feature>
<feature type="domain" description="PAC" evidence="19">
    <location>
        <begin position="644"/>
        <end position="696"/>
    </location>
</feature>
<evidence type="ECO:0000256" key="12">
    <source>
        <dbReference type="ARBA" id="ARBA00023012"/>
    </source>
</evidence>
<dbReference type="CDD" id="cd00130">
    <property type="entry name" value="PAS"/>
    <property type="match status" value="1"/>
</dbReference>
<dbReference type="Pfam" id="PF01590">
    <property type="entry name" value="GAF"/>
    <property type="match status" value="1"/>
</dbReference>
<dbReference type="Pfam" id="PF02518">
    <property type="entry name" value="HATPase_c"/>
    <property type="match status" value="1"/>
</dbReference>
<dbReference type="FunFam" id="3.30.565.10:FF:000010">
    <property type="entry name" value="Sensor histidine kinase RcsC"/>
    <property type="match status" value="1"/>
</dbReference>
<protein>
    <recommendedName>
        <fullName evidence="3">histidine kinase</fullName>
        <ecNumber evidence="3">2.7.13.3</ecNumber>
    </recommendedName>
</protein>
<keyword evidence="11" id="KW-1133">Transmembrane helix</keyword>
<dbReference type="InterPro" id="IPR003018">
    <property type="entry name" value="GAF"/>
</dbReference>
<dbReference type="RefSeq" id="WP_116880026.1">
    <property type="nucleotide sequence ID" value="NZ_QURB01000002.1"/>
</dbReference>
<feature type="domain" description="Histidine kinase" evidence="16">
    <location>
        <begin position="714"/>
        <end position="935"/>
    </location>
</feature>
<dbReference type="InterPro" id="IPR008207">
    <property type="entry name" value="Sig_transdc_His_kin_Hpt_dom"/>
</dbReference>
<dbReference type="Pfam" id="PF00512">
    <property type="entry name" value="HisKA"/>
    <property type="match status" value="1"/>
</dbReference>
<comment type="subcellular location">
    <subcellularLocation>
        <location evidence="2">Cell membrane</location>
        <topology evidence="2">Multi-pass membrane protein</topology>
    </subcellularLocation>
</comment>
<dbReference type="Pfam" id="PF01627">
    <property type="entry name" value="Hpt"/>
    <property type="match status" value="1"/>
</dbReference>
<evidence type="ECO:0000256" key="6">
    <source>
        <dbReference type="ARBA" id="ARBA00022679"/>
    </source>
</evidence>
<sequence length="1206" mass="138722">MEKEKLEIQVLLEISLNQKIEKNLANSLPSVLNLYLSKLDCFGVAIYRDEEWPFVVPKDFKSRTDWMSSLDSFSNTIDPKKNDPIYKCVDDIHCYGYSLDNYGWLVLVRKKQLNKEMFFELNKVVYQLGREIYHIQEESRLQLQQQMIDQYSDAIQIAEEDGRMYYLNQVASDRLGIDPRNVRDYYVSDFEASLKDPIKWQNHVNELKNKGQVIIRGENVNQINGKKYPVEATVNYTEVNSKGFVIANIRDISKSIKQEKALNVSNQKLESIFNEMTDVVWSINLPDYELIFITPSYKSFYENDFKSNLDKKEYWKKVILPKDEKLVSYIYDQIEKTGSFNVNYKITTSSGEEKCLRNKGKIIRDENNNPCRIDGVIIDRTQQSLTMETLDQELALQESLIDIASTYINLDPKDVENTINNSLKKMGLFVSADRAYIFDYDFIKKTTSNTYEWCNDGVDPEIENLQEMPIEFFPQWVESHQQGEAFYVPNVKDLTEEKDRGLKEILDSQGIKSLIAIPMFDDQELVGFVGFDSVKKLHNYSDKEQRLLQLFGEMLINIRNRQKWENKLRIQEEKYRNIITNMNLGLLEVDLDGVIIYANQSFCDMSGYTLDELKGRRAQAVFLNEKQQKILKANRENKGLTLYDSYEVEVTAKNGNPHWWFVSGAPNYNDKGQMVGNIGIHLDITEQKVLEQELAKAKNFAEAAAKAKELFLANMSHEIRTPLNVIIGMIRQLAKENLTIEQIFYVKQSESSAKHLLTILNNVLDIAKIESGDMEIVKNPFSPSALAYNVHSIMYSQAIEKNLDFKININSAIKPVLEGDETRLRQVLINLLGNAIKFTDKGSIVLSVDLIEENENTQSLKFDITDTGIGMSEDFVTRIFDKFSQEQNTAVRRYEGTGLGMAISNDLIKLMGGKMEVQSTKNVGTTCSFTLSLPIGNQELLVSKSKQIEANSFKGMKALLVEDNEMNRFIAMQSLDYLGFETTEAENGQIAIDKIKNENFDLVLMDIQMPIMDGVEATTYIREELKIDTPIIALTANAFKHDIELYLSKGMNDFITKPYDEKDFFIKIEHVLNLAFTNKFSNRKNLEKNSSTFRESTPQLYDLSTIEKMSRGNQEFVKKMITIFISIAKENTEILKKALEENDVLTIEKTAHKIKPSIDQMGITSLKDVVRKLEKIENLQISQQEVKDMVNQLSATLSRIVNELEE</sequence>
<evidence type="ECO:0000259" key="16">
    <source>
        <dbReference type="PROSITE" id="PS50109"/>
    </source>
</evidence>
<keyword evidence="13" id="KW-0472">Membrane</keyword>
<keyword evidence="6" id="KW-0808">Transferase</keyword>
<keyword evidence="10" id="KW-0067">ATP-binding</keyword>
<dbReference type="SMART" id="SM00388">
    <property type="entry name" value="HisKA"/>
    <property type="match status" value="1"/>
</dbReference>
<feature type="domain" description="PAS" evidence="18">
    <location>
        <begin position="571"/>
        <end position="616"/>
    </location>
</feature>
<dbReference type="InterPro" id="IPR029016">
    <property type="entry name" value="GAF-like_dom_sf"/>
</dbReference>
<keyword evidence="7" id="KW-0812">Transmembrane</keyword>
<evidence type="ECO:0000313" key="21">
    <source>
        <dbReference type="EMBL" id="RFC55047.1"/>
    </source>
</evidence>
<keyword evidence="4" id="KW-1003">Cell membrane</keyword>
<dbReference type="Gene3D" id="3.30.450.20">
    <property type="entry name" value="PAS domain"/>
    <property type="match status" value="3"/>
</dbReference>
<evidence type="ECO:0000256" key="5">
    <source>
        <dbReference type="ARBA" id="ARBA00022553"/>
    </source>
</evidence>
<dbReference type="PROSITE" id="PS50894">
    <property type="entry name" value="HPT"/>
    <property type="match status" value="1"/>
</dbReference>
<dbReference type="PROSITE" id="PS50113">
    <property type="entry name" value="PAC"/>
    <property type="match status" value="1"/>
</dbReference>
<evidence type="ECO:0000256" key="4">
    <source>
        <dbReference type="ARBA" id="ARBA00022475"/>
    </source>
</evidence>
<evidence type="ECO:0000256" key="8">
    <source>
        <dbReference type="ARBA" id="ARBA00022741"/>
    </source>
</evidence>
<dbReference type="OrthoDB" id="9781208at2"/>
<evidence type="ECO:0000256" key="2">
    <source>
        <dbReference type="ARBA" id="ARBA00004651"/>
    </source>
</evidence>
<evidence type="ECO:0000313" key="22">
    <source>
        <dbReference type="Proteomes" id="UP000257127"/>
    </source>
</evidence>
<dbReference type="InterPro" id="IPR013655">
    <property type="entry name" value="PAS_fold_3"/>
</dbReference>
<dbReference type="SUPFAM" id="SSF55874">
    <property type="entry name" value="ATPase domain of HSP90 chaperone/DNA topoisomerase II/histidine kinase"/>
    <property type="match status" value="1"/>
</dbReference>
<dbReference type="SMART" id="SM00091">
    <property type="entry name" value="PAS"/>
    <property type="match status" value="3"/>
</dbReference>
<dbReference type="PRINTS" id="PR00344">
    <property type="entry name" value="BCTRLSENSOR"/>
</dbReference>
<dbReference type="InterPro" id="IPR011006">
    <property type="entry name" value="CheY-like_superfamily"/>
</dbReference>
<dbReference type="PROSITE" id="PS50112">
    <property type="entry name" value="PAS"/>
    <property type="match status" value="1"/>
</dbReference>
<dbReference type="SMART" id="SM00086">
    <property type="entry name" value="PAC"/>
    <property type="match status" value="2"/>
</dbReference>
<evidence type="ECO:0000259" key="18">
    <source>
        <dbReference type="PROSITE" id="PS50112"/>
    </source>
</evidence>
<dbReference type="NCBIfam" id="TIGR00229">
    <property type="entry name" value="sensory_box"/>
    <property type="match status" value="2"/>
</dbReference>
<dbReference type="SMART" id="SM00065">
    <property type="entry name" value="GAF"/>
    <property type="match status" value="1"/>
</dbReference>
<evidence type="ECO:0000256" key="11">
    <source>
        <dbReference type="ARBA" id="ARBA00022989"/>
    </source>
</evidence>
<name>A0A3E1F012_9FLAO</name>
<comment type="catalytic activity">
    <reaction evidence="1">
        <text>ATP + protein L-histidine = ADP + protein N-phospho-L-histidine.</text>
        <dbReference type="EC" id="2.7.13.3"/>
    </reaction>
</comment>
<keyword evidence="9" id="KW-0418">Kinase</keyword>
<dbReference type="InterPro" id="IPR001789">
    <property type="entry name" value="Sig_transdc_resp-reg_receiver"/>
</dbReference>
<proteinExistence type="predicted"/>
<dbReference type="PROSITE" id="PS50109">
    <property type="entry name" value="HIS_KIN"/>
    <property type="match status" value="1"/>
</dbReference>
<feature type="domain" description="Response regulatory" evidence="17">
    <location>
        <begin position="957"/>
        <end position="1072"/>
    </location>
</feature>
<dbReference type="CDD" id="cd00082">
    <property type="entry name" value="HisKA"/>
    <property type="match status" value="1"/>
</dbReference>
<evidence type="ECO:0000256" key="14">
    <source>
        <dbReference type="PROSITE-ProRule" id="PRU00110"/>
    </source>
</evidence>
<gene>
    <name evidence="21" type="ORF">DXU93_04295</name>
</gene>
<dbReference type="SUPFAM" id="SSF55785">
    <property type="entry name" value="PYP-like sensor domain (PAS domain)"/>
    <property type="match status" value="3"/>
</dbReference>
<dbReference type="SUPFAM" id="SSF47226">
    <property type="entry name" value="Histidine-containing phosphotransfer domain, HPT domain"/>
    <property type="match status" value="1"/>
</dbReference>
<dbReference type="InterPro" id="IPR036641">
    <property type="entry name" value="HPT_dom_sf"/>
</dbReference>
<dbReference type="SUPFAM" id="SSF52172">
    <property type="entry name" value="CheY-like"/>
    <property type="match status" value="1"/>
</dbReference>
<dbReference type="InterPro" id="IPR000014">
    <property type="entry name" value="PAS"/>
</dbReference>
<dbReference type="Pfam" id="PF00072">
    <property type="entry name" value="Response_reg"/>
    <property type="match status" value="1"/>
</dbReference>
<evidence type="ECO:0000256" key="13">
    <source>
        <dbReference type="ARBA" id="ARBA00023136"/>
    </source>
</evidence>
<dbReference type="SUPFAM" id="SSF55781">
    <property type="entry name" value="GAF domain-like"/>
    <property type="match status" value="1"/>
</dbReference>
<dbReference type="Pfam" id="PF13426">
    <property type="entry name" value="PAS_9"/>
    <property type="match status" value="2"/>
</dbReference>
<evidence type="ECO:0000256" key="10">
    <source>
        <dbReference type="ARBA" id="ARBA00022840"/>
    </source>
</evidence>
<accession>A0A3E1F012</accession>
<feature type="domain" description="HPt" evidence="20">
    <location>
        <begin position="1113"/>
        <end position="1206"/>
    </location>
</feature>
<evidence type="ECO:0000256" key="7">
    <source>
        <dbReference type="ARBA" id="ARBA00022692"/>
    </source>
</evidence>
<dbReference type="GO" id="GO:0005886">
    <property type="term" value="C:plasma membrane"/>
    <property type="evidence" value="ECO:0007669"/>
    <property type="project" value="UniProtKB-SubCell"/>
</dbReference>
<dbReference type="PANTHER" id="PTHR45339:SF1">
    <property type="entry name" value="HYBRID SIGNAL TRANSDUCTION HISTIDINE KINASE J"/>
    <property type="match status" value="1"/>
</dbReference>
<dbReference type="PANTHER" id="PTHR45339">
    <property type="entry name" value="HYBRID SIGNAL TRANSDUCTION HISTIDINE KINASE J"/>
    <property type="match status" value="1"/>
</dbReference>
<dbReference type="Gene3D" id="3.40.50.2300">
    <property type="match status" value="1"/>
</dbReference>
<dbReference type="SMART" id="SM00387">
    <property type="entry name" value="HATPase_c"/>
    <property type="match status" value="1"/>
</dbReference>
<dbReference type="PROSITE" id="PS50110">
    <property type="entry name" value="RESPONSE_REGULATORY"/>
    <property type="match status" value="1"/>
</dbReference>
<dbReference type="InterPro" id="IPR036890">
    <property type="entry name" value="HATPase_C_sf"/>
</dbReference>
<dbReference type="Gene3D" id="3.30.450.40">
    <property type="match status" value="1"/>
</dbReference>
<evidence type="ECO:0000256" key="1">
    <source>
        <dbReference type="ARBA" id="ARBA00000085"/>
    </source>
</evidence>
<dbReference type="InterPro" id="IPR001610">
    <property type="entry name" value="PAC"/>
</dbReference>
<organism evidence="21 22">
    <name type="scientific">Brumimicrobium aurantiacum</name>
    <dbReference type="NCBI Taxonomy" id="1737063"/>
    <lineage>
        <taxon>Bacteria</taxon>
        <taxon>Pseudomonadati</taxon>
        <taxon>Bacteroidota</taxon>
        <taxon>Flavobacteriia</taxon>
        <taxon>Flavobacteriales</taxon>
        <taxon>Crocinitomicaceae</taxon>
        <taxon>Brumimicrobium</taxon>
    </lineage>
</organism>
<evidence type="ECO:0000256" key="3">
    <source>
        <dbReference type="ARBA" id="ARBA00012438"/>
    </source>
</evidence>
<evidence type="ECO:0000259" key="19">
    <source>
        <dbReference type="PROSITE" id="PS50113"/>
    </source>
</evidence>
<dbReference type="CDD" id="cd17546">
    <property type="entry name" value="REC_hyHK_CKI1_RcsC-like"/>
    <property type="match status" value="1"/>
</dbReference>
<evidence type="ECO:0000259" key="20">
    <source>
        <dbReference type="PROSITE" id="PS50894"/>
    </source>
</evidence>
<reference evidence="21 22" key="1">
    <citation type="submission" date="2018-08" db="EMBL/GenBank/DDBJ databases">
        <title>The draft genome squence of Brumimicrobium sp. N62.</title>
        <authorList>
            <person name="Du Z.-J."/>
            <person name="Luo H.-R."/>
        </authorList>
    </citation>
    <scope>NUCLEOTIDE SEQUENCE [LARGE SCALE GENOMIC DNA]</scope>
    <source>
        <strain evidence="21 22">N62</strain>
    </source>
</reference>
<dbReference type="InterPro" id="IPR003661">
    <property type="entry name" value="HisK_dim/P_dom"/>
</dbReference>
<dbReference type="GO" id="GO:0005524">
    <property type="term" value="F:ATP binding"/>
    <property type="evidence" value="ECO:0007669"/>
    <property type="project" value="UniProtKB-KW"/>
</dbReference>
<dbReference type="SMART" id="SM00448">
    <property type="entry name" value="REC"/>
    <property type="match status" value="1"/>
</dbReference>
<keyword evidence="5 15" id="KW-0597">Phosphoprotein</keyword>
<keyword evidence="22" id="KW-1185">Reference proteome</keyword>
<dbReference type="Gene3D" id="1.20.120.160">
    <property type="entry name" value="HPT domain"/>
    <property type="match status" value="1"/>
</dbReference>
<dbReference type="EMBL" id="QURB01000002">
    <property type="protein sequence ID" value="RFC55047.1"/>
    <property type="molecule type" value="Genomic_DNA"/>
</dbReference>
<dbReference type="AlphaFoldDB" id="A0A3E1F012"/>
<feature type="modified residue" description="Phosphohistidine" evidence="14">
    <location>
        <position position="1152"/>
    </location>
</feature>
<dbReference type="Proteomes" id="UP000257127">
    <property type="component" value="Unassembled WGS sequence"/>
</dbReference>
<dbReference type="InterPro" id="IPR004358">
    <property type="entry name" value="Sig_transdc_His_kin-like_C"/>
</dbReference>
<evidence type="ECO:0000259" key="17">
    <source>
        <dbReference type="PROSITE" id="PS50110"/>
    </source>
</evidence>
<evidence type="ECO:0000256" key="9">
    <source>
        <dbReference type="ARBA" id="ARBA00022777"/>
    </source>
</evidence>
<dbReference type="EC" id="2.7.13.3" evidence="3"/>
<dbReference type="GO" id="GO:0000155">
    <property type="term" value="F:phosphorelay sensor kinase activity"/>
    <property type="evidence" value="ECO:0007669"/>
    <property type="project" value="InterPro"/>
</dbReference>
<dbReference type="Pfam" id="PF08447">
    <property type="entry name" value="PAS_3"/>
    <property type="match status" value="1"/>
</dbReference>
<dbReference type="SUPFAM" id="SSF47384">
    <property type="entry name" value="Homodimeric domain of signal transducing histidine kinase"/>
    <property type="match status" value="1"/>
</dbReference>
<dbReference type="InterPro" id="IPR036097">
    <property type="entry name" value="HisK_dim/P_sf"/>
</dbReference>
<dbReference type="Gene3D" id="3.30.565.10">
    <property type="entry name" value="Histidine kinase-like ATPase, C-terminal domain"/>
    <property type="match status" value="1"/>
</dbReference>
<keyword evidence="12" id="KW-0902">Two-component regulatory system</keyword>
<comment type="caution">
    <text evidence="21">The sequence shown here is derived from an EMBL/GenBank/DDBJ whole genome shotgun (WGS) entry which is preliminary data.</text>
</comment>
<dbReference type="CDD" id="cd16922">
    <property type="entry name" value="HATPase_EvgS-ArcB-TorS-like"/>
    <property type="match status" value="1"/>
</dbReference>
<keyword evidence="8" id="KW-0547">Nucleotide-binding</keyword>